<keyword evidence="1" id="KW-0227">DNA damage</keyword>
<dbReference type="InterPro" id="IPR022572">
    <property type="entry name" value="DNA_rep/recomb_RecO_N"/>
</dbReference>
<name>F0S3D9_DESTD</name>
<dbReference type="Gene3D" id="2.40.50.140">
    <property type="entry name" value="Nucleic acid-binding proteins"/>
    <property type="match status" value="1"/>
</dbReference>
<dbReference type="InterPro" id="IPR037278">
    <property type="entry name" value="ARFGAP/RecO"/>
</dbReference>
<dbReference type="STRING" id="868864.Dester_0715"/>
<dbReference type="InterPro" id="IPR012340">
    <property type="entry name" value="NA-bd_OB-fold"/>
</dbReference>
<keyword evidence="6" id="KW-1185">Reference proteome</keyword>
<dbReference type="KEGG" id="dte:Dester_0715"/>
<accession>F0S3D9</accession>
<organism evidence="5 6">
    <name type="scientific">Desulfurobacterium thermolithotrophum (strain DSM 11699 / BSA)</name>
    <dbReference type="NCBI Taxonomy" id="868864"/>
    <lineage>
        <taxon>Bacteria</taxon>
        <taxon>Pseudomonadati</taxon>
        <taxon>Aquificota</taxon>
        <taxon>Aquificia</taxon>
        <taxon>Desulfurobacteriales</taxon>
        <taxon>Desulfurobacteriaceae</taxon>
        <taxon>Desulfurobacterium</taxon>
    </lineage>
</organism>
<gene>
    <name evidence="5" type="ordered locus">Dester_0715</name>
</gene>
<evidence type="ECO:0000313" key="6">
    <source>
        <dbReference type="Proteomes" id="UP000007102"/>
    </source>
</evidence>
<evidence type="ECO:0000256" key="3">
    <source>
        <dbReference type="ARBA" id="ARBA00023204"/>
    </source>
</evidence>
<evidence type="ECO:0000256" key="1">
    <source>
        <dbReference type="ARBA" id="ARBA00022763"/>
    </source>
</evidence>
<dbReference type="GO" id="GO:0006302">
    <property type="term" value="P:double-strand break repair"/>
    <property type="evidence" value="ECO:0007669"/>
    <property type="project" value="TreeGrafter"/>
</dbReference>
<dbReference type="Pfam" id="PF11967">
    <property type="entry name" value="RecO_N"/>
    <property type="match status" value="1"/>
</dbReference>
<evidence type="ECO:0000259" key="4">
    <source>
        <dbReference type="Pfam" id="PF11967"/>
    </source>
</evidence>
<dbReference type="EMBL" id="CP002543">
    <property type="protein sequence ID" value="ADY73361.1"/>
    <property type="molecule type" value="Genomic_DNA"/>
</dbReference>
<keyword evidence="3" id="KW-0234">DNA repair</keyword>
<evidence type="ECO:0000256" key="2">
    <source>
        <dbReference type="ARBA" id="ARBA00023172"/>
    </source>
</evidence>
<dbReference type="HOGENOM" id="CLU_1277113_0_0_0"/>
<reference evidence="5 6" key="1">
    <citation type="journal article" date="2011" name="Stand. Genomic Sci.">
        <title>Complete genome sequence of the thermophilic sulfur-reducer Desulfurobacterium thermolithotrophum type strain (BSA(T)) from a deep-sea hydrothermal vent.</title>
        <authorList>
            <person name="Goker M."/>
            <person name="Daligault H."/>
            <person name="Mwirichia R."/>
            <person name="Lapidus A."/>
            <person name="Lucas S."/>
            <person name="Deshpande S."/>
            <person name="Pagani I."/>
            <person name="Tapia R."/>
            <person name="Cheng J.F."/>
            <person name="Goodwin L."/>
            <person name="Pitluck S."/>
            <person name="Liolios K."/>
            <person name="Ivanova N."/>
            <person name="Mavromatis K."/>
            <person name="Mikhailova N."/>
            <person name="Pati A."/>
            <person name="Chen A."/>
            <person name="Palaniappan K."/>
            <person name="Han C."/>
            <person name="Land M."/>
            <person name="Hauser L."/>
            <person name="Pan C."/>
            <person name="Brambilla E.M."/>
            <person name="Rohde M."/>
            <person name="Spring S."/>
            <person name="Sikorski J."/>
            <person name="Wirth R."/>
            <person name="Detter J.C."/>
            <person name="Woyke T."/>
            <person name="Bristow J."/>
            <person name="Eisen J.A."/>
            <person name="Markowitz V."/>
            <person name="Hugenholtz P."/>
            <person name="Kyrpides N.C."/>
            <person name="Klenk H.P."/>
        </authorList>
    </citation>
    <scope>NUCLEOTIDE SEQUENCE [LARGE SCALE GENOMIC DNA]</scope>
    <source>
        <strain evidence="6">DSM 11699 / BSA</strain>
    </source>
</reference>
<sequence length="216" mass="24998">MKLKGFVLRSKQLGSNLKHITAFTDKLGKVDFIVKLKRGDFPLKFDLFSLSSFQLNQKGEGYELKEADLIKSYFPESMEKFFYLSKISKLLVPYHLVESKKLFKLIEAYFSVEKSYSVAYTMFLLKFAFIEGIFPVLTRCVNCSSKKVISFSIEKGGVVCQSCLNSKSFSWNFELSKLALNLAKNSFEKMKDIKISYVKLEKINKVFEAHIRYRLS</sequence>
<dbReference type="GO" id="GO:0006310">
    <property type="term" value="P:DNA recombination"/>
    <property type="evidence" value="ECO:0007669"/>
    <property type="project" value="UniProtKB-KW"/>
</dbReference>
<dbReference type="GO" id="GO:0043590">
    <property type="term" value="C:bacterial nucleoid"/>
    <property type="evidence" value="ECO:0007669"/>
    <property type="project" value="TreeGrafter"/>
</dbReference>
<dbReference type="InParanoid" id="F0S3D9"/>
<dbReference type="OrthoDB" id="9797083at2"/>
<keyword evidence="2" id="KW-0233">DNA recombination</keyword>
<dbReference type="SUPFAM" id="SSF57863">
    <property type="entry name" value="ArfGap/RecO-like zinc finger"/>
    <property type="match status" value="1"/>
</dbReference>
<feature type="domain" description="DNA replication/recombination mediator RecO N-terminal" evidence="4">
    <location>
        <begin position="2"/>
        <end position="73"/>
    </location>
</feature>
<protein>
    <submittedName>
        <fullName evidence="5">DNA repair protein RecO</fullName>
    </submittedName>
</protein>
<dbReference type="NCBIfam" id="TIGR00613">
    <property type="entry name" value="reco"/>
    <property type="match status" value="1"/>
</dbReference>
<proteinExistence type="predicted"/>
<dbReference type="PANTHER" id="PTHR33991">
    <property type="entry name" value="DNA REPAIR PROTEIN RECO"/>
    <property type="match status" value="1"/>
</dbReference>
<dbReference type="RefSeq" id="WP_013638317.1">
    <property type="nucleotide sequence ID" value="NC_015185.1"/>
</dbReference>
<dbReference type="Proteomes" id="UP000007102">
    <property type="component" value="Chromosome"/>
</dbReference>
<reference evidence="6" key="2">
    <citation type="submission" date="2011-02" db="EMBL/GenBank/DDBJ databases">
        <title>The complete genome of Desulfurobacterium thermolithotrophum DSM 11699.</title>
        <authorList>
            <consortium name="US DOE Joint Genome Institute (JGI-PGF)"/>
            <person name="Lucas S."/>
            <person name="Copeland A."/>
            <person name="Lapidus A."/>
            <person name="Bruce D."/>
            <person name="Goodwin L."/>
            <person name="Pitluck S."/>
            <person name="Kyrpides N."/>
            <person name="Mavromatis K."/>
            <person name="Pagani I."/>
            <person name="Ivanova N."/>
            <person name="Mikhailova N."/>
            <person name="Daligault H."/>
            <person name="Detter J.C."/>
            <person name="Tapia R."/>
            <person name="Han C."/>
            <person name="Land M."/>
            <person name="Hauser L."/>
            <person name="Markowitz V."/>
            <person name="Cheng J.-F."/>
            <person name="Hugenholtz P."/>
            <person name="Woyke T."/>
            <person name="Wu D."/>
            <person name="Spring S."/>
            <person name="Brambilla E."/>
            <person name="Klenk H.-P."/>
            <person name="Eisen J.A."/>
        </authorList>
    </citation>
    <scope>NUCLEOTIDE SEQUENCE [LARGE SCALE GENOMIC DNA]</scope>
    <source>
        <strain evidence="6">DSM 11699 / BSA</strain>
    </source>
</reference>
<dbReference type="InterPro" id="IPR003717">
    <property type="entry name" value="RecO"/>
</dbReference>
<dbReference type="eggNOG" id="COG1381">
    <property type="taxonomic scope" value="Bacteria"/>
</dbReference>
<dbReference type="Pfam" id="PF02565">
    <property type="entry name" value="RecO_C"/>
    <property type="match status" value="1"/>
</dbReference>
<dbReference type="PANTHER" id="PTHR33991:SF1">
    <property type="entry name" value="DNA REPAIR PROTEIN RECO"/>
    <property type="match status" value="1"/>
</dbReference>
<dbReference type="AlphaFoldDB" id="F0S3D9"/>
<evidence type="ECO:0000313" key="5">
    <source>
        <dbReference type="EMBL" id="ADY73361.1"/>
    </source>
</evidence>